<proteinExistence type="predicted"/>
<dbReference type="Proteomes" id="UP001141806">
    <property type="component" value="Unassembled WGS sequence"/>
</dbReference>
<reference evidence="2" key="1">
    <citation type="journal article" date="2023" name="Plant J.">
        <title>The genome of the king protea, Protea cynaroides.</title>
        <authorList>
            <person name="Chang J."/>
            <person name="Duong T.A."/>
            <person name="Schoeman C."/>
            <person name="Ma X."/>
            <person name="Roodt D."/>
            <person name="Barker N."/>
            <person name="Li Z."/>
            <person name="Van de Peer Y."/>
            <person name="Mizrachi E."/>
        </authorList>
    </citation>
    <scope>NUCLEOTIDE SEQUENCE</scope>
    <source>
        <tissue evidence="2">Young leaves</tissue>
    </source>
</reference>
<protein>
    <submittedName>
        <fullName evidence="2">Uncharacterized protein</fullName>
    </submittedName>
</protein>
<feature type="region of interest" description="Disordered" evidence="1">
    <location>
        <begin position="167"/>
        <end position="253"/>
    </location>
</feature>
<accession>A0A9Q0K043</accession>
<evidence type="ECO:0000313" key="3">
    <source>
        <dbReference type="Proteomes" id="UP001141806"/>
    </source>
</evidence>
<organism evidence="2 3">
    <name type="scientific">Protea cynaroides</name>
    <dbReference type="NCBI Taxonomy" id="273540"/>
    <lineage>
        <taxon>Eukaryota</taxon>
        <taxon>Viridiplantae</taxon>
        <taxon>Streptophyta</taxon>
        <taxon>Embryophyta</taxon>
        <taxon>Tracheophyta</taxon>
        <taxon>Spermatophyta</taxon>
        <taxon>Magnoliopsida</taxon>
        <taxon>Proteales</taxon>
        <taxon>Proteaceae</taxon>
        <taxon>Protea</taxon>
    </lineage>
</organism>
<feature type="compositionally biased region" description="Basic and acidic residues" evidence="1">
    <location>
        <begin position="243"/>
        <end position="252"/>
    </location>
</feature>
<evidence type="ECO:0000313" key="2">
    <source>
        <dbReference type="EMBL" id="KAJ4956583.1"/>
    </source>
</evidence>
<sequence length="312" mass="33884">MVLLFDSDVTKLFNFYESYDRVIQLHVFAVEIDEFPSQDYTVNGFQIGLMTRPSTRQLRRLVGRSRICQKKSPVLINRYASVGRTSASSPGSLKTSSIATITIDGSLRDSGKTNATTIIDSSYQGCSSNSSASADDTSSRHIEKVIPIIDLSNEDEQIRRFESPDREWLDDDEGNIHSSEYNGREYGDDFGVADTEGEGGGVGDIEGEGGGITDTEGDGGGVGDIEGEGGGVADTEGDGGGVGEREDERMEGVVDEVNEIDDVKYDMNYVSDEPLEECEYVVHALSWRLDHKSGRQVRGLSSPVLQTGMPPP</sequence>
<keyword evidence="3" id="KW-1185">Reference proteome</keyword>
<name>A0A9Q0K043_9MAGN</name>
<feature type="compositionally biased region" description="Gly residues" evidence="1">
    <location>
        <begin position="198"/>
        <end position="242"/>
    </location>
</feature>
<dbReference type="EMBL" id="JAMYWD010000011">
    <property type="protein sequence ID" value="KAJ4956583.1"/>
    <property type="molecule type" value="Genomic_DNA"/>
</dbReference>
<evidence type="ECO:0000256" key="1">
    <source>
        <dbReference type="SAM" id="MobiDB-lite"/>
    </source>
</evidence>
<comment type="caution">
    <text evidence="2">The sequence shown here is derived from an EMBL/GenBank/DDBJ whole genome shotgun (WGS) entry which is preliminary data.</text>
</comment>
<gene>
    <name evidence="2" type="ORF">NE237_013366</name>
</gene>
<dbReference type="AlphaFoldDB" id="A0A9Q0K043"/>